<evidence type="ECO:0000313" key="2">
    <source>
        <dbReference type="EMBL" id="MDO3382717.1"/>
    </source>
</evidence>
<dbReference type="RefSeq" id="WP_302713123.1">
    <property type="nucleotide sequence ID" value="NZ_JAULRT010000052.1"/>
</dbReference>
<evidence type="ECO:0000313" key="3">
    <source>
        <dbReference type="Proteomes" id="UP001168380"/>
    </source>
</evidence>
<dbReference type="Proteomes" id="UP001168380">
    <property type="component" value="Unassembled WGS sequence"/>
</dbReference>
<comment type="caution">
    <text evidence="2">The sequence shown here is derived from an EMBL/GenBank/DDBJ whole genome shotgun (WGS) entry which is preliminary data.</text>
</comment>
<name>A0ABT8TF58_9GAMM</name>
<keyword evidence="3" id="KW-1185">Reference proteome</keyword>
<dbReference type="InterPro" id="IPR009875">
    <property type="entry name" value="PilZ_domain"/>
</dbReference>
<accession>A0ABT8TF58</accession>
<dbReference type="Pfam" id="PF07238">
    <property type="entry name" value="PilZ"/>
    <property type="match status" value="1"/>
</dbReference>
<evidence type="ECO:0000259" key="1">
    <source>
        <dbReference type="Pfam" id="PF07238"/>
    </source>
</evidence>
<organism evidence="2 3">
    <name type="scientific">Gilvimarinus algae</name>
    <dbReference type="NCBI Taxonomy" id="3058037"/>
    <lineage>
        <taxon>Bacteria</taxon>
        <taxon>Pseudomonadati</taxon>
        <taxon>Pseudomonadota</taxon>
        <taxon>Gammaproteobacteria</taxon>
        <taxon>Cellvibrionales</taxon>
        <taxon>Cellvibrionaceae</taxon>
        <taxon>Gilvimarinus</taxon>
    </lineage>
</organism>
<proteinExistence type="predicted"/>
<dbReference type="EMBL" id="JAULRT010000052">
    <property type="protein sequence ID" value="MDO3382717.1"/>
    <property type="molecule type" value="Genomic_DNA"/>
</dbReference>
<protein>
    <submittedName>
        <fullName evidence="2">PilZ domain-containing protein</fullName>
    </submittedName>
</protein>
<reference evidence="2" key="1">
    <citation type="submission" date="2023-07" db="EMBL/GenBank/DDBJ databases">
        <title>Gilvimarinus algae sp. nov., isolated from the surface of Kelp.</title>
        <authorList>
            <person name="Sun Y.Y."/>
            <person name="Gong Y."/>
            <person name="Du Z.J."/>
        </authorList>
    </citation>
    <scope>NUCLEOTIDE SEQUENCE</scope>
    <source>
        <strain evidence="2">SDUM040014</strain>
    </source>
</reference>
<feature type="domain" description="PilZ" evidence="1">
    <location>
        <begin position="97"/>
        <end position="172"/>
    </location>
</feature>
<sequence length="185" mass="20605">MDDRREYFRIVVDACIEVAPLDAPPGQQQDPAIHFASSAVLRTMAELKKIDGESAQVQQQIKDGDRALGEYLHLLSRKVDVLALYCLTSSAEAQGDYQSVTLSEGGISFNHREPVSQHQWVAMMLIFASPPSAIALHAQVTRCEPDRDTGFDIAAEFHYSNSAQRQQISQQIMRAQMDQIRSTKG</sequence>
<gene>
    <name evidence="2" type="ORF">QWI16_11095</name>
</gene>